<sequence>MAINFDLDAIEGYVANHLRLFISMAVGLLVFVGIIAVSVFFISVRGAEQTMVPDIVGQDLTAALLELQVKELYPRIQLRYSQSSADKGLILEQDPRPGIIVKAGRRIRLVVSQGVMVNTVENYLGRNIDEVRMDLQTLFASEGSAIPLVTLKEPLMYEYSAEDPGTILQQKPEPGSGISGPTVLEFVVSRGPEDSLLRVPNLTGLPLNDALEQVGYSGIDFTFTLKPAGEGDIPETVAAQNPAGDTMVQSNTRVAITLFSPAEVPVGEVFGLFKYSMAKNPYPLALRLEAQLPNGERRRLLAAEYAGGALTVPYHLPVGTVLILSMLNREIHRETVIPPVDLLSLDQL</sequence>
<proteinExistence type="predicted"/>
<reference evidence="3 4" key="2">
    <citation type="journal article" date="2011" name="ISME J.">
        <title>RNA-seq reveals cooperative metabolic interactions between two termite-gut spirochete species in co-culture.</title>
        <authorList>
            <person name="Rosenthal A.Z."/>
            <person name="Matson E.G."/>
            <person name="Eldar A."/>
            <person name="Leadbetter J.R."/>
        </authorList>
    </citation>
    <scope>NUCLEOTIDE SEQUENCE [LARGE SCALE GENOMIC DNA]</scope>
    <source>
        <strain evidence="4">ATCC BAA-888 / DSM 13862 / ZAS-9</strain>
    </source>
</reference>
<evidence type="ECO:0000259" key="2">
    <source>
        <dbReference type="PROSITE" id="PS51178"/>
    </source>
</evidence>
<evidence type="ECO:0000256" key="1">
    <source>
        <dbReference type="SAM" id="Phobius"/>
    </source>
</evidence>
<dbReference type="InterPro" id="IPR005543">
    <property type="entry name" value="PASTA_dom"/>
</dbReference>
<dbReference type="RefSeq" id="WP_015712407.1">
    <property type="nucleotide sequence ID" value="NC_015577.1"/>
</dbReference>
<dbReference type="AlphaFoldDB" id="F5Y9W7"/>
<evidence type="ECO:0000313" key="3">
    <source>
        <dbReference type="EMBL" id="AEF81554.1"/>
    </source>
</evidence>
<dbReference type="STRING" id="545695.TREAZ_3152"/>
<dbReference type="Gene3D" id="3.30.10.20">
    <property type="match status" value="3"/>
</dbReference>
<protein>
    <submittedName>
        <fullName evidence="3">Pasta domain protein</fullName>
    </submittedName>
</protein>
<dbReference type="OrthoDB" id="367225at2"/>
<name>F5Y9W7_LEAAZ</name>
<accession>F5Y9W7</accession>
<keyword evidence="1" id="KW-1133">Transmembrane helix</keyword>
<feature type="domain" description="PASTA" evidence="2">
    <location>
        <begin position="46"/>
        <end position="113"/>
    </location>
</feature>
<dbReference type="PROSITE" id="PS51178">
    <property type="entry name" value="PASTA"/>
    <property type="match status" value="1"/>
</dbReference>
<organism evidence="3 4">
    <name type="scientific">Leadbettera azotonutricia (strain ATCC BAA-888 / DSM 13862 / ZAS-9)</name>
    <name type="common">Treponema azotonutricium</name>
    <dbReference type="NCBI Taxonomy" id="545695"/>
    <lineage>
        <taxon>Bacteria</taxon>
        <taxon>Pseudomonadati</taxon>
        <taxon>Spirochaetota</taxon>
        <taxon>Spirochaetia</taxon>
        <taxon>Spirochaetales</taxon>
        <taxon>Breznakiellaceae</taxon>
        <taxon>Leadbettera</taxon>
    </lineage>
</organism>
<reference evidence="4" key="1">
    <citation type="submission" date="2009-12" db="EMBL/GenBank/DDBJ databases">
        <title>Complete sequence of Treponema azotonutricium strain ZAS-9.</title>
        <authorList>
            <person name="Tetu S.G."/>
            <person name="Matson E."/>
            <person name="Ren Q."/>
            <person name="Seshadri R."/>
            <person name="Elbourne L."/>
            <person name="Hassan K.A."/>
            <person name="Durkin A."/>
            <person name="Radune D."/>
            <person name="Mohamoud Y."/>
            <person name="Shay R."/>
            <person name="Jin S."/>
            <person name="Zhang X."/>
            <person name="Lucey K."/>
            <person name="Ballor N.R."/>
            <person name="Ottesen E."/>
            <person name="Rosenthal R."/>
            <person name="Allen A."/>
            <person name="Leadbetter J.R."/>
            <person name="Paulsen I.T."/>
        </authorList>
    </citation>
    <scope>NUCLEOTIDE SEQUENCE [LARGE SCALE GENOMIC DNA]</scope>
    <source>
        <strain evidence="4">ATCC BAA-888 / DSM 13862 / ZAS-9</strain>
    </source>
</reference>
<keyword evidence="1" id="KW-0812">Transmembrane</keyword>
<dbReference type="EMBL" id="CP001841">
    <property type="protein sequence ID" value="AEF81554.1"/>
    <property type="molecule type" value="Genomic_DNA"/>
</dbReference>
<dbReference type="InParanoid" id="F5Y9W7"/>
<gene>
    <name evidence="3" type="ordered locus">TREAZ_3152</name>
</gene>
<dbReference type="SMART" id="SM00740">
    <property type="entry name" value="PASTA"/>
    <property type="match status" value="3"/>
</dbReference>
<dbReference type="HOGENOM" id="CLU_066816_0_0_12"/>
<dbReference type="KEGG" id="taz:TREAZ_3152"/>
<keyword evidence="1" id="KW-0472">Membrane</keyword>
<keyword evidence="4" id="KW-1185">Reference proteome</keyword>
<dbReference type="eggNOG" id="COG2815">
    <property type="taxonomic scope" value="Bacteria"/>
</dbReference>
<evidence type="ECO:0000313" key="4">
    <source>
        <dbReference type="Proteomes" id="UP000009222"/>
    </source>
</evidence>
<feature type="transmembrane region" description="Helical" evidence="1">
    <location>
        <begin position="20"/>
        <end position="42"/>
    </location>
</feature>
<dbReference type="Proteomes" id="UP000009222">
    <property type="component" value="Chromosome"/>
</dbReference>
<dbReference type="Pfam" id="PF03793">
    <property type="entry name" value="PASTA"/>
    <property type="match status" value="2"/>
</dbReference>
<dbReference type="CDD" id="cd06577">
    <property type="entry name" value="PASTA_pknB"/>
    <property type="match status" value="1"/>
</dbReference>